<keyword evidence="11" id="KW-1185">Reference proteome</keyword>
<comment type="subcellular location">
    <subcellularLocation>
        <location evidence="1">Membrane</location>
        <topology evidence="1">Lipid-anchor</topology>
    </subcellularLocation>
</comment>
<dbReference type="GO" id="GO:0016020">
    <property type="term" value="C:membrane"/>
    <property type="evidence" value="ECO:0007669"/>
    <property type="project" value="UniProtKB-SubCell"/>
</dbReference>
<feature type="domain" description="Spore germination protein N-terminal" evidence="9">
    <location>
        <begin position="24"/>
        <end position="201"/>
    </location>
</feature>
<keyword evidence="6" id="KW-0564">Palmitate</keyword>
<keyword evidence="4" id="KW-0732">Signal</keyword>
<proteinExistence type="inferred from homology"/>
<comment type="similarity">
    <text evidence="2">Belongs to the GerABKC lipoprotein family.</text>
</comment>
<evidence type="ECO:0000313" key="11">
    <source>
        <dbReference type="Proteomes" id="UP000310636"/>
    </source>
</evidence>
<evidence type="ECO:0000256" key="4">
    <source>
        <dbReference type="ARBA" id="ARBA00022729"/>
    </source>
</evidence>
<dbReference type="PANTHER" id="PTHR35789">
    <property type="entry name" value="SPORE GERMINATION PROTEIN B3"/>
    <property type="match status" value="1"/>
</dbReference>
<evidence type="ECO:0000259" key="8">
    <source>
        <dbReference type="Pfam" id="PF05504"/>
    </source>
</evidence>
<evidence type="ECO:0000256" key="2">
    <source>
        <dbReference type="ARBA" id="ARBA00007886"/>
    </source>
</evidence>
<accession>A0A4S4C7H4</accession>
<dbReference type="Pfam" id="PF05504">
    <property type="entry name" value="Spore_GerAC"/>
    <property type="match status" value="1"/>
</dbReference>
<organism evidence="10 11">
    <name type="scientific">Cohnella fermenti</name>
    <dbReference type="NCBI Taxonomy" id="2565925"/>
    <lineage>
        <taxon>Bacteria</taxon>
        <taxon>Bacillati</taxon>
        <taxon>Bacillota</taxon>
        <taxon>Bacilli</taxon>
        <taxon>Bacillales</taxon>
        <taxon>Paenibacillaceae</taxon>
        <taxon>Cohnella</taxon>
    </lineage>
</organism>
<evidence type="ECO:0000256" key="1">
    <source>
        <dbReference type="ARBA" id="ARBA00004635"/>
    </source>
</evidence>
<dbReference type="InterPro" id="IPR046953">
    <property type="entry name" value="Spore_GerAC-like_C"/>
</dbReference>
<evidence type="ECO:0000256" key="3">
    <source>
        <dbReference type="ARBA" id="ARBA00022544"/>
    </source>
</evidence>
<dbReference type="Gene3D" id="3.30.300.210">
    <property type="entry name" value="Nutrient germinant receptor protein C, domain 3"/>
    <property type="match status" value="1"/>
</dbReference>
<dbReference type="GO" id="GO:0009847">
    <property type="term" value="P:spore germination"/>
    <property type="evidence" value="ECO:0007669"/>
    <property type="project" value="InterPro"/>
</dbReference>
<keyword evidence="5" id="KW-0472">Membrane</keyword>
<keyword evidence="3" id="KW-0309">Germination</keyword>
<dbReference type="PANTHER" id="PTHR35789:SF1">
    <property type="entry name" value="SPORE GERMINATION PROTEIN B3"/>
    <property type="match status" value="1"/>
</dbReference>
<dbReference type="InterPro" id="IPR057336">
    <property type="entry name" value="GerAC_N"/>
</dbReference>
<dbReference type="InterPro" id="IPR008844">
    <property type="entry name" value="Spore_GerAC-like"/>
</dbReference>
<evidence type="ECO:0000259" key="9">
    <source>
        <dbReference type="Pfam" id="PF25198"/>
    </source>
</evidence>
<dbReference type="InterPro" id="IPR038501">
    <property type="entry name" value="Spore_GerAC_C_sf"/>
</dbReference>
<dbReference type="AlphaFoldDB" id="A0A4S4C7H4"/>
<feature type="domain" description="Spore germination GerAC-like C-terminal" evidence="8">
    <location>
        <begin position="212"/>
        <end position="381"/>
    </location>
</feature>
<dbReference type="Pfam" id="PF25198">
    <property type="entry name" value="Spore_GerAC_N"/>
    <property type="match status" value="1"/>
</dbReference>
<evidence type="ECO:0000256" key="5">
    <source>
        <dbReference type="ARBA" id="ARBA00023136"/>
    </source>
</evidence>
<sequence length="393" mass="43745">MRLKRGAALAVVLACALGLSGCWDNKEMDEYGYVQGVAVDAAEDGTFALEVLFYNPTNSMSPNGSAKSPEKRGLTIKTDGASMFQAIREIPMKLGRKAKWDHMRVILLGEDLIKSHNAGEVLDFFSRDHEPRGTILPMIAENKAGPFLNIKPFIEETIGQQFKRMETEGAHYSAKTSGIPLFDLAIHLKSPARIAVVPYLHRDGSSDRAIVSGLAILRKGRFAGKLDGTDASSFMMLDNRYRSGILEVRCAGEKSARIEAMESLEVLSFSNKTKVSIDDDGRVHVGVRIRIKGTVGELQCTKLHSPKDTKRFEERISEQVESQLRHTVSILQQNGTDAIGIGNRIARRHPKLWRIWESSWSERFAECRFDFQIKTEVVGSGMDIGTPFSQEED</sequence>
<dbReference type="Proteomes" id="UP000310636">
    <property type="component" value="Unassembled WGS sequence"/>
</dbReference>
<reference evidence="10 11" key="1">
    <citation type="submission" date="2019-04" db="EMBL/GenBank/DDBJ databases">
        <title>Cohnella sp. nov. isolated from preserved vegetables.</title>
        <authorList>
            <person name="Lin S.-Y."/>
            <person name="Hung M.-H."/>
            <person name="Young C.-C."/>
        </authorList>
    </citation>
    <scope>NUCLEOTIDE SEQUENCE [LARGE SCALE GENOMIC DNA]</scope>
    <source>
        <strain evidence="10 11">CC-MHH1044</strain>
    </source>
</reference>
<evidence type="ECO:0000256" key="7">
    <source>
        <dbReference type="ARBA" id="ARBA00023288"/>
    </source>
</evidence>
<gene>
    <name evidence="10" type="ORF">E6C55_05075</name>
</gene>
<dbReference type="RefSeq" id="WP_136368709.1">
    <property type="nucleotide sequence ID" value="NZ_SSOB01000005.1"/>
</dbReference>
<dbReference type="NCBIfam" id="TIGR02887">
    <property type="entry name" value="spore_ger_x_C"/>
    <property type="match status" value="1"/>
</dbReference>
<evidence type="ECO:0000313" key="10">
    <source>
        <dbReference type="EMBL" id="THF83229.1"/>
    </source>
</evidence>
<dbReference type="PROSITE" id="PS51257">
    <property type="entry name" value="PROKAR_LIPOPROTEIN"/>
    <property type="match status" value="1"/>
</dbReference>
<evidence type="ECO:0000256" key="6">
    <source>
        <dbReference type="ARBA" id="ARBA00023139"/>
    </source>
</evidence>
<name>A0A4S4C7H4_9BACL</name>
<dbReference type="OrthoDB" id="2569624at2"/>
<dbReference type="EMBL" id="SSOB01000005">
    <property type="protein sequence ID" value="THF83229.1"/>
    <property type="molecule type" value="Genomic_DNA"/>
</dbReference>
<comment type="caution">
    <text evidence="10">The sequence shown here is derived from an EMBL/GenBank/DDBJ whole genome shotgun (WGS) entry which is preliminary data.</text>
</comment>
<protein>
    <submittedName>
        <fullName evidence="10">Ger(X)C family spore germination protein</fullName>
    </submittedName>
</protein>
<keyword evidence="7" id="KW-0449">Lipoprotein</keyword>